<name>A0A7I7XCD9_9MYCO</name>
<dbReference type="AlphaFoldDB" id="A0A7I7XCD9"/>
<keyword evidence="2" id="KW-1185">Reference proteome</keyword>
<accession>A0A7I7XCD9</accession>
<evidence type="ECO:0000313" key="1">
    <source>
        <dbReference type="EMBL" id="BBZ27264.1"/>
    </source>
</evidence>
<dbReference type="RefSeq" id="WP_163734826.1">
    <property type="nucleotide sequence ID" value="NZ_AP022610.1"/>
</dbReference>
<sequence>MFIFIATNRVRPGRVDDERARVPGWVDLIERAEPRLIAFHEFLSEDGTEVEYVQLHPDAASFEHHLGVLARVGDSYRATLAATTAVRIYGPLTESIVTALHASFGPAVPITFLPTHLGGFTRSQS</sequence>
<evidence type="ECO:0000313" key="2">
    <source>
        <dbReference type="Proteomes" id="UP000466517"/>
    </source>
</evidence>
<dbReference type="KEGG" id="mmag:MMAD_15590"/>
<gene>
    <name evidence="1" type="ORF">MMAD_15590</name>
</gene>
<dbReference type="Proteomes" id="UP000466517">
    <property type="component" value="Chromosome"/>
</dbReference>
<proteinExistence type="predicted"/>
<evidence type="ECO:0008006" key="3">
    <source>
        <dbReference type="Google" id="ProtNLM"/>
    </source>
</evidence>
<protein>
    <recommendedName>
        <fullName evidence="3">Antibiotic biosynthesis monooxygenase</fullName>
    </recommendedName>
</protein>
<reference evidence="1 2" key="1">
    <citation type="journal article" date="2019" name="Emerg. Microbes Infect.">
        <title>Comprehensive subspecies identification of 175 nontuberculous mycobacteria species based on 7547 genomic profiles.</title>
        <authorList>
            <person name="Matsumoto Y."/>
            <person name="Kinjo T."/>
            <person name="Motooka D."/>
            <person name="Nabeya D."/>
            <person name="Jung N."/>
            <person name="Uechi K."/>
            <person name="Horii T."/>
            <person name="Iida T."/>
            <person name="Fujita J."/>
            <person name="Nakamura S."/>
        </authorList>
    </citation>
    <scope>NUCLEOTIDE SEQUENCE [LARGE SCALE GENOMIC DNA]</scope>
    <source>
        <strain evidence="1 2">JCM 13574</strain>
    </source>
</reference>
<organism evidence="1 2">
    <name type="scientific">Mycolicibacterium madagascariense</name>
    <dbReference type="NCBI Taxonomy" id="212765"/>
    <lineage>
        <taxon>Bacteria</taxon>
        <taxon>Bacillati</taxon>
        <taxon>Actinomycetota</taxon>
        <taxon>Actinomycetes</taxon>
        <taxon>Mycobacteriales</taxon>
        <taxon>Mycobacteriaceae</taxon>
        <taxon>Mycolicibacterium</taxon>
    </lineage>
</organism>
<dbReference type="EMBL" id="AP022610">
    <property type="protein sequence ID" value="BBZ27264.1"/>
    <property type="molecule type" value="Genomic_DNA"/>
</dbReference>